<feature type="domain" description="Protein kinase" evidence="2">
    <location>
        <begin position="153"/>
        <end position="401"/>
    </location>
</feature>
<evidence type="ECO:0000259" key="2">
    <source>
        <dbReference type="PROSITE" id="PS50011"/>
    </source>
</evidence>
<comment type="caution">
    <text evidence="3">The sequence shown here is derived from an EMBL/GenBank/DDBJ whole genome shotgun (WGS) entry which is preliminary data.</text>
</comment>
<dbReference type="SUPFAM" id="SSF56112">
    <property type="entry name" value="Protein kinase-like (PK-like)"/>
    <property type="match status" value="1"/>
</dbReference>
<dbReference type="PROSITE" id="PS50011">
    <property type="entry name" value="PROTEIN_KINASE_DOM"/>
    <property type="match status" value="1"/>
</dbReference>
<proteinExistence type="predicted"/>
<sequence length="401" mass="47725">MNKDIENLFELVEEGLRENLSYNPSKINELYKHFPTPLDSYFSNLHNIIISSIKSMNSRLPKKEEEAHFQAYHSRRLFYSIDYAFQLFEGLKNTELEIVIDEKYYKFFRLCLTFLKTSGGSTIPKGMEKMEPYIKKEIFIKSNQTIIKNTSHAYNRKPIGEGSYAKVYKYKDEFYNKWIAVKKAKESLTAEELNDFKLEYKIAKELNSINIIEVYGFKQNDNEYEYYMEYLDSTLEDYINKNNNKLEWKDRKNIVYQLFNVFKYIHSRGIYHRDISTKNVLIKKYDNKPEVIIKLSDFGLVKIKGYDKTKTNTNIKGIMNDHANLEKAGFKNYSMEHEIFAITKLIYFVCTGKSQLSDSWKNSEYKNFIQKGTNSKIEQRPKNIDELQKLFIEIDEYKRKS</sequence>
<dbReference type="InterPro" id="IPR017441">
    <property type="entry name" value="Protein_kinase_ATP_BS"/>
</dbReference>
<dbReference type="RefSeq" id="WP_307444028.1">
    <property type="nucleotide sequence ID" value="NZ_JAUSWP010000001.1"/>
</dbReference>
<dbReference type="GO" id="GO:0004674">
    <property type="term" value="F:protein serine/threonine kinase activity"/>
    <property type="evidence" value="ECO:0007669"/>
    <property type="project" value="UniProtKB-EC"/>
</dbReference>
<evidence type="ECO:0000313" key="4">
    <source>
        <dbReference type="Proteomes" id="UP001236620"/>
    </source>
</evidence>
<dbReference type="InterPro" id="IPR000719">
    <property type="entry name" value="Prot_kinase_dom"/>
</dbReference>
<dbReference type="PANTHER" id="PTHR24359:SF1">
    <property type="entry name" value="INHIBITOR OF NUCLEAR FACTOR KAPPA-B KINASE EPSILON SUBUNIT HOMOLOG 1-RELATED"/>
    <property type="match status" value="1"/>
</dbReference>
<dbReference type="EMBL" id="JAUSWP010000001">
    <property type="protein sequence ID" value="MDQ0567506.1"/>
    <property type="molecule type" value="Genomic_DNA"/>
</dbReference>
<dbReference type="InterPro" id="IPR008266">
    <property type="entry name" value="Tyr_kinase_AS"/>
</dbReference>
<keyword evidence="1" id="KW-0547">Nucleotide-binding</keyword>
<dbReference type="CDD" id="cd00180">
    <property type="entry name" value="PKc"/>
    <property type="match status" value="1"/>
</dbReference>
<evidence type="ECO:0000256" key="1">
    <source>
        <dbReference type="PROSITE-ProRule" id="PRU10141"/>
    </source>
</evidence>
<accession>A0ABU0NDI0</accession>
<reference evidence="3" key="1">
    <citation type="submission" date="2023-07" db="EMBL/GenBank/DDBJ databases">
        <title>Genomic Encyclopedia of Type Strains, Phase IV (KMG-IV): sequencing the most valuable type-strain genomes for metagenomic binning, comparative biology and taxonomic classification.</title>
        <authorList>
            <person name="Goeker M."/>
        </authorList>
    </citation>
    <scope>NUCLEOTIDE SEQUENCE [LARGE SCALE GENOMIC DNA]</scope>
    <source>
        <strain evidence="3">DSM 22019</strain>
    </source>
</reference>
<dbReference type="Proteomes" id="UP001236620">
    <property type="component" value="Unassembled WGS sequence"/>
</dbReference>
<dbReference type="InterPro" id="IPR011009">
    <property type="entry name" value="Kinase-like_dom_sf"/>
</dbReference>
<protein>
    <submittedName>
        <fullName evidence="3">tRNA A-37 threonylcarbamoyl transferase component Bud32</fullName>
        <ecNumber evidence="3">2.7.11.1</ecNumber>
    </submittedName>
</protein>
<dbReference type="PROSITE" id="PS00109">
    <property type="entry name" value="PROTEIN_KINASE_TYR"/>
    <property type="match status" value="1"/>
</dbReference>
<evidence type="ECO:0000313" key="3">
    <source>
        <dbReference type="EMBL" id="MDQ0567506.1"/>
    </source>
</evidence>
<dbReference type="Gene3D" id="1.10.510.10">
    <property type="entry name" value="Transferase(Phosphotransferase) domain 1"/>
    <property type="match status" value="1"/>
</dbReference>
<dbReference type="PANTHER" id="PTHR24359">
    <property type="entry name" value="SERINE/THREONINE-PROTEIN KINASE SBK1"/>
    <property type="match status" value="1"/>
</dbReference>
<dbReference type="EC" id="2.7.11.1" evidence="3"/>
<organism evidence="3 4">
    <name type="scientific">Mycoplasma yeatsii</name>
    <dbReference type="NCBI Taxonomy" id="51365"/>
    <lineage>
        <taxon>Bacteria</taxon>
        <taxon>Bacillati</taxon>
        <taxon>Mycoplasmatota</taxon>
        <taxon>Mollicutes</taxon>
        <taxon>Mycoplasmataceae</taxon>
        <taxon>Mycoplasma</taxon>
    </lineage>
</organism>
<dbReference type="PROSITE" id="PS00107">
    <property type="entry name" value="PROTEIN_KINASE_ATP"/>
    <property type="match status" value="1"/>
</dbReference>
<gene>
    <name evidence="3" type="ORF">J2Z63_000127</name>
</gene>
<feature type="binding site" evidence="1">
    <location>
        <position position="183"/>
    </location>
    <ligand>
        <name>ATP</name>
        <dbReference type="ChEBI" id="CHEBI:30616"/>
    </ligand>
</feature>
<dbReference type="Pfam" id="PF00069">
    <property type="entry name" value="Pkinase"/>
    <property type="match status" value="1"/>
</dbReference>
<keyword evidence="1" id="KW-0067">ATP-binding</keyword>
<keyword evidence="4" id="KW-1185">Reference proteome</keyword>
<keyword evidence="3" id="KW-0808">Transferase</keyword>
<name>A0ABU0NDI0_9MOLU</name>